<organism evidence="1 2">
    <name type="scientific">Ruminiclostridium cellulolyticum (strain ATCC 35319 / DSM 5812 / JCM 6584 / H10)</name>
    <name type="common">Clostridium cellulolyticum</name>
    <dbReference type="NCBI Taxonomy" id="394503"/>
    <lineage>
        <taxon>Bacteria</taxon>
        <taxon>Bacillati</taxon>
        <taxon>Bacillota</taxon>
        <taxon>Clostridia</taxon>
        <taxon>Eubacteriales</taxon>
        <taxon>Oscillospiraceae</taxon>
        <taxon>Ruminiclostridium</taxon>
    </lineage>
</organism>
<dbReference type="STRING" id="394503.Ccel_3176"/>
<gene>
    <name evidence="1" type="ordered locus">Ccel_3176</name>
</gene>
<dbReference type="HOGENOM" id="CLU_3249483_0_0_9"/>
<dbReference type="RefSeq" id="WP_015926525.1">
    <property type="nucleotide sequence ID" value="NC_011898.1"/>
</dbReference>
<name>B8I0E1_RUMCH</name>
<dbReference type="AlphaFoldDB" id="B8I0E1"/>
<keyword evidence="2" id="KW-1185">Reference proteome</keyword>
<protein>
    <submittedName>
        <fullName evidence="1">Uncharacterized protein</fullName>
    </submittedName>
</protein>
<dbReference type="Proteomes" id="UP000001349">
    <property type="component" value="Chromosome"/>
</dbReference>
<dbReference type="EMBL" id="CP001348">
    <property type="protein sequence ID" value="ACL77467.1"/>
    <property type="molecule type" value="Genomic_DNA"/>
</dbReference>
<evidence type="ECO:0000313" key="1">
    <source>
        <dbReference type="EMBL" id="ACL77467.1"/>
    </source>
</evidence>
<sequence>MIKVSMEGEAERIPQIYSIELQKEALGEFIKRVSRLSTWLRT</sequence>
<proteinExistence type="predicted"/>
<accession>B8I0E1</accession>
<evidence type="ECO:0000313" key="2">
    <source>
        <dbReference type="Proteomes" id="UP000001349"/>
    </source>
</evidence>
<dbReference type="KEGG" id="cce:Ccel_3176"/>
<reference evidence="1 2" key="1">
    <citation type="submission" date="2009-01" db="EMBL/GenBank/DDBJ databases">
        <title>Complete sequence of Clostridium cellulolyticum H10.</title>
        <authorList>
            <consortium name="US DOE Joint Genome Institute"/>
            <person name="Lucas S."/>
            <person name="Copeland A."/>
            <person name="Lapidus A."/>
            <person name="Glavina del Rio T."/>
            <person name="Dalin E."/>
            <person name="Tice H."/>
            <person name="Bruce D."/>
            <person name="Goodwin L."/>
            <person name="Pitluck S."/>
            <person name="Chertkov O."/>
            <person name="Saunders E."/>
            <person name="Brettin T."/>
            <person name="Detter J.C."/>
            <person name="Han C."/>
            <person name="Larimer F."/>
            <person name="Land M."/>
            <person name="Hauser L."/>
            <person name="Kyrpides N."/>
            <person name="Ivanova N."/>
            <person name="Zhou J."/>
            <person name="Richardson P."/>
        </authorList>
    </citation>
    <scope>NUCLEOTIDE SEQUENCE [LARGE SCALE GENOMIC DNA]</scope>
    <source>
        <strain evidence="2">ATCC 35319 / DSM 5812 / JCM 6584 / H10</strain>
    </source>
</reference>